<dbReference type="InterPro" id="IPR011989">
    <property type="entry name" value="ARM-like"/>
</dbReference>
<dbReference type="InterPro" id="IPR016024">
    <property type="entry name" value="ARM-type_fold"/>
</dbReference>
<dbReference type="SUPFAM" id="SSF48371">
    <property type="entry name" value="ARM repeat"/>
    <property type="match status" value="1"/>
</dbReference>
<reference evidence="6" key="1">
    <citation type="submission" date="2025-08" db="UniProtKB">
        <authorList>
            <consortium name="RefSeq"/>
        </authorList>
    </citation>
    <scope>IDENTIFICATION</scope>
    <source>
        <tissue evidence="6">Muscle</tissue>
    </source>
</reference>
<proteinExistence type="predicted"/>
<evidence type="ECO:0000256" key="2">
    <source>
        <dbReference type="ARBA" id="ARBA00022574"/>
    </source>
</evidence>
<keyword evidence="1" id="KW-0723">Serine/threonine-protein kinase</keyword>
<evidence type="ECO:0000259" key="4">
    <source>
        <dbReference type="PROSITE" id="PS50011"/>
    </source>
</evidence>
<dbReference type="Pfam" id="PF22956">
    <property type="entry name" value="VPS15-like_hel"/>
    <property type="match status" value="1"/>
</dbReference>
<dbReference type="RefSeq" id="XP_022257912.1">
    <property type="nucleotide sequence ID" value="XM_022402204.1"/>
</dbReference>
<dbReference type="SUPFAM" id="SSF56112">
    <property type="entry name" value="Protein kinase-like (PK-like)"/>
    <property type="match status" value="1"/>
</dbReference>
<feature type="domain" description="Protein kinase" evidence="4">
    <location>
        <begin position="1"/>
        <end position="166"/>
    </location>
</feature>
<dbReference type="InterPro" id="IPR000719">
    <property type="entry name" value="Prot_kinase_dom"/>
</dbReference>
<keyword evidence="1" id="KW-0808">Transferase</keyword>
<keyword evidence="1" id="KW-0418">Kinase</keyword>
<dbReference type="PROSITE" id="PS50011">
    <property type="entry name" value="PROTEIN_KINASE_DOM"/>
    <property type="match status" value="1"/>
</dbReference>
<accession>A0ABM1TPV6</accession>
<organism evidence="5 6">
    <name type="scientific">Limulus polyphemus</name>
    <name type="common">Atlantic horseshoe crab</name>
    <dbReference type="NCBI Taxonomy" id="6850"/>
    <lineage>
        <taxon>Eukaryota</taxon>
        <taxon>Metazoa</taxon>
        <taxon>Ecdysozoa</taxon>
        <taxon>Arthropoda</taxon>
        <taxon>Chelicerata</taxon>
        <taxon>Merostomata</taxon>
        <taxon>Xiphosura</taxon>
        <taxon>Limulidae</taxon>
        <taxon>Limulus</taxon>
    </lineage>
</organism>
<evidence type="ECO:0000313" key="6">
    <source>
        <dbReference type="RefSeq" id="XP_022257912.1"/>
    </source>
</evidence>
<keyword evidence="5" id="KW-1185">Reference proteome</keyword>
<dbReference type="Pfam" id="PF00069">
    <property type="entry name" value="Pkinase"/>
    <property type="match status" value="1"/>
</dbReference>
<evidence type="ECO:0000256" key="3">
    <source>
        <dbReference type="ARBA" id="ARBA00022737"/>
    </source>
</evidence>
<feature type="non-terminal residue" evidence="6">
    <location>
        <position position="292"/>
    </location>
</feature>
<dbReference type="Gene3D" id="1.10.510.10">
    <property type="entry name" value="Transferase(Phosphotransferase) domain 1"/>
    <property type="match status" value="1"/>
</dbReference>
<keyword evidence="2" id="KW-0853">WD repeat</keyword>
<dbReference type="PANTHER" id="PTHR17583:SF0">
    <property type="entry name" value="PHOSPHOINOSITIDE 3-KINASE REGULATORY SUBUNIT 4"/>
    <property type="match status" value="1"/>
</dbReference>
<dbReference type="Proteomes" id="UP000694941">
    <property type="component" value="Unplaced"/>
</dbReference>
<protein>
    <submittedName>
        <fullName evidence="6">Phosphoinositide 3-kinase regulatory subunit 4-like</fullName>
    </submittedName>
</protein>
<dbReference type="GeneID" id="106473814"/>
<name>A0ABM1TPV6_LIMPO</name>
<evidence type="ECO:0000313" key="5">
    <source>
        <dbReference type="Proteomes" id="UP000694941"/>
    </source>
</evidence>
<dbReference type="Gene3D" id="1.25.10.10">
    <property type="entry name" value="Leucine-rich Repeat Variant"/>
    <property type="match status" value="1"/>
</dbReference>
<dbReference type="InterPro" id="IPR011009">
    <property type="entry name" value="Kinase-like_dom_sf"/>
</dbReference>
<dbReference type="InterPro" id="IPR045162">
    <property type="entry name" value="Vps15-like"/>
</dbReference>
<evidence type="ECO:0000256" key="1">
    <source>
        <dbReference type="ARBA" id="ARBA00022527"/>
    </source>
</evidence>
<dbReference type="InterPro" id="IPR055231">
    <property type="entry name" value="2AA_helical"/>
</dbReference>
<keyword evidence="3" id="KW-0677">Repeat</keyword>
<sequence>MVTGWNWVLLTDFASFKPTYLPEDNPADFSYFFDTSRRRTCYIAPERFVKTLNSDVVQSNTVSNLVLPEEEIKKGDLNAAMDIFSLGCALTELFTEGHVPFDFSQLLTYRSGEYSPWKVIEKIEDPCIRDLVRHMMQKDPNKRSTAEEYLEQQRGKAFPEYFYSFLREYVQGFASVPILTPDERIARLKPDIKKILEALTDSAKDKNDRVNDGLVIIVSLVTSCLRALKHCTAKLHALEVLRQMAELLSSEVILDRLLPYMLFLVNDRYPQVRVAAIKTMTYCLTLVKTVPR</sequence>
<gene>
    <name evidence="6" type="primary">LOC106473814</name>
</gene>
<dbReference type="PANTHER" id="PTHR17583">
    <property type="entry name" value="PHOSPHOINOSITIDE 3-KINASE REGULATORY SUBUNIT 4"/>
    <property type="match status" value="1"/>
</dbReference>